<keyword evidence="1" id="KW-0687">Ribonucleoprotein</keyword>
<accession>L0KAV3</accession>
<protein>
    <submittedName>
        <fullName evidence="1">S23 ribosomal protein</fullName>
    </submittedName>
</protein>
<dbReference type="Proteomes" id="UP000010880">
    <property type="component" value="Chromosome"/>
</dbReference>
<dbReference type="PANTHER" id="PTHR38471:SF2">
    <property type="entry name" value="FOUR HELIX BUNDLE PROTEIN"/>
    <property type="match status" value="1"/>
</dbReference>
<dbReference type="eggNOG" id="COG0399">
    <property type="taxonomic scope" value="Bacteria"/>
</dbReference>
<dbReference type="NCBIfam" id="TIGR02436">
    <property type="entry name" value="four helix bundle protein"/>
    <property type="match status" value="1"/>
</dbReference>
<sequence length="116" mass="13482">MKYIEDLDVFQKAHKLTIDLYKTTDSFPKEEKYGLVSQIRRASSSINSNLMEGSHRKTQGEYKQFVGIARGSVGELKYHILLAKDLDYISEEKYLEFKERINQISKMLAGLMRSIK</sequence>
<dbReference type="STRING" id="748449.Halha_2272"/>
<evidence type="ECO:0000313" key="2">
    <source>
        <dbReference type="Proteomes" id="UP000010880"/>
    </source>
</evidence>
<name>L0KAV3_HALHC</name>
<proteinExistence type="predicted"/>
<keyword evidence="1" id="KW-0689">Ribosomal protein</keyword>
<dbReference type="InterPro" id="IPR036583">
    <property type="entry name" value="23S_rRNA_IVS_sf"/>
</dbReference>
<dbReference type="HOGENOM" id="CLU_129874_0_6_9"/>
<reference evidence="2" key="1">
    <citation type="submission" date="2012-02" db="EMBL/GenBank/DDBJ databases">
        <title>The complete genome of Halobacteroides halobius DSM 5150.</title>
        <authorList>
            <person name="Lucas S."/>
            <person name="Copeland A."/>
            <person name="Lapidus A."/>
            <person name="Glavina del Rio T."/>
            <person name="Dalin E."/>
            <person name="Tice H."/>
            <person name="Bruce D."/>
            <person name="Goodwin L."/>
            <person name="Pitluck S."/>
            <person name="Peters L."/>
            <person name="Mikhailova N."/>
            <person name="Gu W."/>
            <person name="Kyrpides N."/>
            <person name="Mavromatis K."/>
            <person name="Ivanova N."/>
            <person name="Brettin T."/>
            <person name="Detter J.C."/>
            <person name="Han C."/>
            <person name="Larimer F."/>
            <person name="Land M."/>
            <person name="Hauser L."/>
            <person name="Markowitz V."/>
            <person name="Cheng J.-F."/>
            <person name="Hugenholtz P."/>
            <person name="Woyke T."/>
            <person name="Wu D."/>
            <person name="Tindall B."/>
            <person name="Pomrenke H."/>
            <person name="Brambilla E."/>
            <person name="Klenk H.-P."/>
            <person name="Eisen J.A."/>
        </authorList>
    </citation>
    <scope>NUCLEOTIDE SEQUENCE [LARGE SCALE GENOMIC DNA]</scope>
    <source>
        <strain evidence="2">ATCC 35273 / DSM 5150 / MD-1</strain>
    </source>
</reference>
<gene>
    <name evidence="1" type="ordered locus">Halha_2272</name>
</gene>
<dbReference type="RefSeq" id="WP_015327860.1">
    <property type="nucleotide sequence ID" value="NC_019978.1"/>
</dbReference>
<dbReference type="SUPFAM" id="SSF158446">
    <property type="entry name" value="IVS-encoded protein-like"/>
    <property type="match status" value="1"/>
</dbReference>
<keyword evidence="2" id="KW-1185">Reference proteome</keyword>
<dbReference type="AlphaFoldDB" id="L0KAV3"/>
<dbReference type="Gene3D" id="1.20.1440.60">
    <property type="entry name" value="23S rRNA-intervening sequence"/>
    <property type="match status" value="1"/>
</dbReference>
<dbReference type="PANTHER" id="PTHR38471">
    <property type="entry name" value="FOUR HELIX BUNDLE PROTEIN"/>
    <property type="match status" value="1"/>
</dbReference>
<dbReference type="EMBL" id="CP003359">
    <property type="protein sequence ID" value="AGB42146.1"/>
    <property type="molecule type" value="Genomic_DNA"/>
</dbReference>
<dbReference type="OrthoDB" id="160990at2"/>
<dbReference type="CDD" id="cd16377">
    <property type="entry name" value="23S_rRNA_IVP_like"/>
    <property type="match status" value="1"/>
</dbReference>
<dbReference type="KEGG" id="hhl:Halha_2272"/>
<dbReference type="Pfam" id="PF05635">
    <property type="entry name" value="23S_rRNA_IVP"/>
    <property type="match status" value="1"/>
</dbReference>
<evidence type="ECO:0000313" key="1">
    <source>
        <dbReference type="EMBL" id="AGB42146.1"/>
    </source>
</evidence>
<dbReference type="InterPro" id="IPR012657">
    <property type="entry name" value="23S_rRNA-intervening_sequence"/>
</dbReference>
<dbReference type="GO" id="GO:0005840">
    <property type="term" value="C:ribosome"/>
    <property type="evidence" value="ECO:0007669"/>
    <property type="project" value="UniProtKB-KW"/>
</dbReference>
<organism evidence="1 2">
    <name type="scientific">Halobacteroides halobius (strain ATCC 35273 / DSM 5150 / MD-1)</name>
    <dbReference type="NCBI Taxonomy" id="748449"/>
    <lineage>
        <taxon>Bacteria</taxon>
        <taxon>Bacillati</taxon>
        <taxon>Bacillota</taxon>
        <taxon>Clostridia</taxon>
        <taxon>Halanaerobiales</taxon>
        <taxon>Halobacteroidaceae</taxon>
        <taxon>Halobacteroides</taxon>
    </lineage>
</organism>